<protein>
    <submittedName>
        <fullName evidence="1">OLC1v1023776C1</fullName>
    </submittedName>
</protein>
<gene>
    <name evidence="1" type="ORF">OLC1_LOCUS1621</name>
</gene>
<proteinExistence type="predicted"/>
<sequence length="163" mass="18376">MSEQQYVVIYEKEKERRENRSSECLRLENERKKSEFRCPGGSLYTPEEGNSPLDSPSGAIIMARLPMKSCPSIPFEREGSIVVGSRAVVKKKILEDGLACWAYNFFVSSPIRLCCIGLDRGICWGSILTHPGRPQLAIRLGLILQAQVVHLFDSFGPNRFTRN</sequence>
<reference evidence="1" key="1">
    <citation type="submission" date="2023-03" db="EMBL/GenBank/DDBJ databases">
        <authorList>
            <person name="Julca I."/>
        </authorList>
    </citation>
    <scope>NUCLEOTIDE SEQUENCE</scope>
</reference>
<evidence type="ECO:0000313" key="2">
    <source>
        <dbReference type="Proteomes" id="UP001161247"/>
    </source>
</evidence>
<keyword evidence="2" id="KW-1185">Reference proteome</keyword>
<dbReference type="EMBL" id="OX459118">
    <property type="protein sequence ID" value="CAI9089240.1"/>
    <property type="molecule type" value="Genomic_DNA"/>
</dbReference>
<name>A0AAV1C191_OLDCO</name>
<evidence type="ECO:0000313" key="1">
    <source>
        <dbReference type="EMBL" id="CAI9089240.1"/>
    </source>
</evidence>
<dbReference type="Proteomes" id="UP001161247">
    <property type="component" value="Chromosome 1"/>
</dbReference>
<dbReference type="AlphaFoldDB" id="A0AAV1C191"/>
<organism evidence="1 2">
    <name type="scientific">Oldenlandia corymbosa var. corymbosa</name>
    <dbReference type="NCBI Taxonomy" id="529605"/>
    <lineage>
        <taxon>Eukaryota</taxon>
        <taxon>Viridiplantae</taxon>
        <taxon>Streptophyta</taxon>
        <taxon>Embryophyta</taxon>
        <taxon>Tracheophyta</taxon>
        <taxon>Spermatophyta</taxon>
        <taxon>Magnoliopsida</taxon>
        <taxon>eudicotyledons</taxon>
        <taxon>Gunneridae</taxon>
        <taxon>Pentapetalae</taxon>
        <taxon>asterids</taxon>
        <taxon>lamiids</taxon>
        <taxon>Gentianales</taxon>
        <taxon>Rubiaceae</taxon>
        <taxon>Rubioideae</taxon>
        <taxon>Spermacoceae</taxon>
        <taxon>Hedyotis-Oldenlandia complex</taxon>
        <taxon>Oldenlandia</taxon>
    </lineage>
</organism>
<accession>A0AAV1C191</accession>